<dbReference type="EMBL" id="VEPZ02001739">
    <property type="protein sequence ID" value="KAE8658922.1"/>
    <property type="molecule type" value="Genomic_DNA"/>
</dbReference>
<dbReference type="InterPro" id="IPR013083">
    <property type="entry name" value="Znf_RING/FYVE/PHD"/>
</dbReference>
<comment type="subcellular location">
    <subcellularLocation>
        <location evidence="1">Membrane</location>
    </subcellularLocation>
</comment>
<dbReference type="Gene3D" id="3.30.40.10">
    <property type="entry name" value="Zinc/RING finger domain, C3HC4 (zinc finger)"/>
    <property type="match status" value="1"/>
</dbReference>
<dbReference type="PANTHER" id="PTHR46151:SF19">
    <property type="entry name" value="NEP1-INTERACTING PROTEIN 1-LIKE ISOFORM X1"/>
    <property type="match status" value="1"/>
</dbReference>
<evidence type="ECO:0000256" key="3">
    <source>
        <dbReference type="ARBA" id="ARBA00022771"/>
    </source>
</evidence>
<dbReference type="SMART" id="SM00184">
    <property type="entry name" value="RING"/>
    <property type="match status" value="1"/>
</dbReference>
<feature type="transmembrane region" description="Helical" evidence="7">
    <location>
        <begin position="98"/>
        <end position="124"/>
    </location>
</feature>
<gene>
    <name evidence="9" type="ORF">F3Y22_tig00116965pilonHSYRG00295</name>
</gene>
<evidence type="ECO:0000256" key="5">
    <source>
        <dbReference type="ARBA" id="ARBA00023136"/>
    </source>
</evidence>
<keyword evidence="3 6" id="KW-0863">Zinc-finger</keyword>
<evidence type="ECO:0000256" key="1">
    <source>
        <dbReference type="ARBA" id="ARBA00004370"/>
    </source>
</evidence>
<proteinExistence type="predicted"/>
<dbReference type="PROSITE" id="PS50089">
    <property type="entry name" value="ZF_RING_2"/>
    <property type="match status" value="1"/>
</dbReference>
<keyword evidence="7" id="KW-0812">Transmembrane</keyword>
<organism evidence="9 10">
    <name type="scientific">Hibiscus syriacus</name>
    <name type="common">Rose of Sharon</name>
    <dbReference type="NCBI Taxonomy" id="106335"/>
    <lineage>
        <taxon>Eukaryota</taxon>
        <taxon>Viridiplantae</taxon>
        <taxon>Streptophyta</taxon>
        <taxon>Embryophyta</taxon>
        <taxon>Tracheophyta</taxon>
        <taxon>Spermatophyta</taxon>
        <taxon>Magnoliopsida</taxon>
        <taxon>eudicotyledons</taxon>
        <taxon>Gunneridae</taxon>
        <taxon>Pentapetalae</taxon>
        <taxon>rosids</taxon>
        <taxon>malvids</taxon>
        <taxon>Malvales</taxon>
        <taxon>Malvaceae</taxon>
        <taxon>Malvoideae</taxon>
        <taxon>Hibiscus</taxon>
    </lineage>
</organism>
<sequence>MIREVIINSAKLISPSRDSLLIAVPTNLVFLDLLFKSSLSSHIFSLSFFFSFSSNSKNFLLQMNFIIYPCSSSIMPCFPVEETRDFCCSAASSVVSKLFYAIFIFIFAVVGATLGAVTGAFVGVKTKMGFIPGVAIGAIKGTILSIKLLKISLIICSSNDLALATRYLLLQPINVYESATLIQVSLNEGLSKDSMENIPKLRITEENIWDSLRSRNPCSICLEEFLQWDTVNRLPQCHHMFHVSCLQKWAKTHNSCPLCRRHF</sequence>
<accession>A0A6A2WI45</accession>
<dbReference type="GO" id="GO:0016301">
    <property type="term" value="F:kinase activity"/>
    <property type="evidence" value="ECO:0007669"/>
    <property type="project" value="UniProtKB-KW"/>
</dbReference>
<evidence type="ECO:0000313" key="10">
    <source>
        <dbReference type="Proteomes" id="UP000436088"/>
    </source>
</evidence>
<keyword evidence="9" id="KW-0808">Transferase</keyword>
<evidence type="ECO:0000256" key="6">
    <source>
        <dbReference type="PROSITE-ProRule" id="PRU00175"/>
    </source>
</evidence>
<keyword evidence="2" id="KW-0479">Metal-binding</keyword>
<keyword evidence="9" id="KW-0418">Kinase</keyword>
<comment type="caution">
    <text evidence="9">The sequence shown here is derived from an EMBL/GenBank/DDBJ whole genome shotgun (WGS) entry which is preliminary data.</text>
</comment>
<protein>
    <submittedName>
        <fullName evidence="9">Calcium-dependent protein kinase 29</fullName>
    </submittedName>
</protein>
<reference evidence="9" key="1">
    <citation type="submission" date="2019-09" db="EMBL/GenBank/DDBJ databases">
        <title>Draft genome information of white flower Hibiscus syriacus.</title>
        <authorList>
            <person name="Kim Y.-M."/>
        </authorList>
    </citation>
    <scope>NUCLEOTIDE SEQUENCE [LARGE SCALE GENOMIC DNA]</scope>
    <source>
        <strain evidence="9">YM2019G1</strain>
    </source>
</reference>
<evidence type="ECO:0000259" key="8">
    <source>
        <dbReference type="PROSITE" id="PS50089"/>
    </source>
</evidence>
<evidence type="ECO:0000256" key="4">
    <source>
        <dbReference type="ARBA" id="ARBA00022833"/>
    </source>
</evidence>
<evidence type="ECO:0000313" key="9">
    <source>
        <dbReference type="EMBL" id="KAE8658922.1"/>
    </source>
</evidence>
<dbReference type="Proteomes" id="UP000436088">
    <property type="component" value="Unassembled WGS sequence"/>
</dbReference>
<dbReference type="PANTHER" id="PTHR46151">
    <property type="entry name" value="NEP1-INTERACTING PROTEIN-LIKE 2"/>
    <property type="match status" value="1"/>
</dbReference>
<dbReference type="Pfam" id="PF13639">
    <property type="entry name" value="zf-RING_2"/>
    <property type="match status" value="1"/>
</dbReference>
<dbReference type="InterPro" id="IPR001841">
    <property type="entry name" value="Znf_RING"/>
</dbReference>
<feature type="domain" description="RING-type" evidence="8">
    <location>
        <begin position="218"/>
        <end position="260"/>
    </location>
</feature>
<dbReference type="AlphaFoldDB" id="A0A6A2WI45"/>
<name>A0A6A2WI45_HIBSY</name>
<dbReference type="GO" id="GO:0008270">
    <property type="term" value="F:zinc ion binding"/>
    <property type="evidence" value="ECO:0007669"/>
    <property type="project" value="UniProtKB-KW"/>
</dbReference>
<evidence type="ECO:0000256" key="2">
    <source>
        <dbReference type="ARBA" id="ARBA00022723"/>
    </source>
</evidence>
<evidence type="ECO:0000256" key="7">
    <source>
        <dbReference type="SAM" id="Phobius"/>
    </source>
</evidence>
<keyword evidence="4" id="KW-0862">Zinc</keyword>
<keyword evidence="10" id="KW-1185">Reference proteome</keyword>
<keyword evidence="5 7" id="KW-0472">Membrane</keyword>
<dbReference type="GO" id="GO:0016020">
    <property type="term" value="C:membrane"/>
    <property type="evidence" value="ECO:0007669"/>
    <property type="project" value="UniProtKB-SubCell"/>
</dbReference>
<keyword evidence="7" id="KW-1133">Transmembrane helix</keyword>
<dbReference type="SUPFAM" id="SSF57850">
    <property type="entry name" value="RING/U-box"/>
    <property type="match status" value="1"/>
</dbReference>